<evidence type="ECO:0008006" key="3">
    <source>
        <dbReference type="Google" id="ProtNLM"/>
    </source>
</evidence>
<gene>
    <name evidence="1" type="ORF">NEOLEDRAFT_1184390</name>
</gene>
<reference evidence="1 2" key="1">
    <citation type="journal article" date="2016" name="Mol. Biol. Evol.">
        <title>Comparative Genomics of Early-Diverging Mushroom-Forming Fungi Provides Insights into the Origins of Lignocellulose Decay Capabilities.</title>
        <authorList>
            <person name="Nagy L.G."/>
            <person name="Riley R."/>
            <person name="Tritt A."/>
            <person name="Adam C."/>
            <person name="Daum C."/>
            <person name="Floudas D."/>
            <person name="Sun H."/>
            <person name="Yadav J.S."/>
            <person name="Pangilinan J."/>
            <person name="Larsson K.H."/>
            <person name="Matsuura K."/>
            <person name="Barry K."/>
            <person name="Labutti K."/>
            <person name="Kuo R."/>
            <person name="Ohm R.A."/>
            <person name="Bhattacharya S.S."/>
            <person name="Shirouzu T."/>
            <person name="Yoshinaga Y."/>
            <person name="Martin F.M."/>
            <person name="Grigoriev I.V."/>
            <person name="Hibbett D.S."/>
        </authorList>
    </citation>
    <scope>NUCLEOTIDE SEQUENCE [LARGE SCALE GENOMIC DNA]</scope>
    <source>
        <strain evidence="1 2">HHB14362 ss-1</strain>
    </source>
</reference>
<proteinExistence type="predicted"/>
<dbReference type="InParanoid" id="A0A165MGY3"/>
<organism evidence="1 2">
    <name type="scientific">Neolentinus lepideus HHB14362 ss-1</name>
    <dbReference type="NCBI Taxonomy" id="1314782"/>
    <lineage>
        <taxon>Eukaryota</taxon>
        <taxon>Fungi</taxon>
        <taxon>Dikarya</taxon>
        <taxon>Basidiomycota</taxon>
        <taxon>Agaricomycotina</taxon>
        <taxon>Agaricomycetes</taxon>
        <taxon>Gloeophyllales</taxon>
        <taxon>Gloeophyllaceae</taxon>
        <taxon>Neolentinus</taxon>
    </lineage>
</organism>
<dbReference type="Proteomes" id="UP000076761">
    <property type="component" value="Unassembled WGS sequence"/>
</dbReference>
<evidence type="ECO:0000313" key="2">
    <source>
        <dbReference type="Proteomes" id="UP000076761"/>
    </source>
</evidence>
<dbReference type="EMBL" id="KV425690">
    <property type="protein sequence ID" value="KZT18320.1"/>
    <property type="molecule type" value="Genomic_DNA"/>
</dbReference>
<sequence>MSVEPLPPELLQHILAMACCDDGATVSAARSTSKAFRDCAEHLRFRSVALTSNKQVAAFLDASAGSAALVVHLFLSLGPEDPDSALVTALLRAVSPTLETLHCIVDSGAEWSLRPCPVLAAVAHTPLPRLTHLTFRHRAGPVAVAPGRGALYPALAHLHVSFAARIPLLNAHMLALALAPPRLEGVCLSNVELDVWALSSLTAMLSMSADGEEEGERTPLLLPGSVERYVLIPSMGFERTGFSTRVDGLDCFVLDPEPLRTLAQWREEWLEMLRARYMG</sequence>
<evidence type="ECO:0000313" key="1">
    <source>
        <dbReference type="EMBL" id="KZT18320.1"/>
    </source>
</evidence>
<name>A0A165MGY3_9AGAM</name>
<protein>
    <recommendedName>
        <fullName evidence="3">F-box domain-containing protein</fullName>
    </recommendedName>
</protein>
<keyword evidence="2" id="KW-1185">Reference proteome</keyword>
<accession>A0A165MGY3</accession>
<dbReference type="AlphaFoldDB" id="A0A165MGY3"/>
<dbReference type="OrthoDB" id="2748701at2759"/>